<dbReference type="PANTHER" id="PTHR42912">
    <property type="entry name" value="METHYLTRANSFERASE"/>
    <property type="match status" value="1"/>
</dbReference>
<dbReference type="InterPro" id="IPR013216">
    <property type="entry name" value="Methyltransf_11"/>
</dbReference>
<dbReference type="GO" id="GO:0008168">
    <property type="term" value="F:methyltransferase activity"/>
    <property type="evidence" value="ECO:0007669"/>
    <property type="project" value="UniProtKB-KW"/>
</dbReference>
<dbReference type="EMBL" id="CP098502">
    <property type="protein sequence ID" value="UTI63234.1"/>
    <property type="molecule type" value="Genomic_DNA"/>
</dbReference>
<keyword evidence="2" id="KW-0808">Transferase</keyword>
<evidence type="ECO:0000313" key="2">
    <source>
        <dbReference type="EMBL" id="UTI63234.1"/>
    </source>
</evidence>
<dbReference type="SUPFAM" id="SSF53335">
    <property type="entry name" value="S-adenosyl-L-methionine-dependent methyltransferases"/>
    <property type="match status" value="1"/>
</dbReference>
<keyword evidence="2" id="KW-0489">Methyltransferase</keyword>
<feature type="domain" description="Methyltransferase type 11" evidence="1">
    <location>
        <begin position="43"/>
        <end position="140"/>
    </location>
</feature>
<dbReference type="InterPro" id="IPR029063">
    <property type="entry name" value="SAM-dependent_MTases_sf"/>
</dbReference>
<sequence length="261" mass="28354">MSGLQFDDTAGQDLEALYRTGDAVRRRRLVRRALAAAPGEHVLDAGCGPGFFCAELLGEVGPGGQVSGTDLSPQMLALAERRCAGHENATFRPADATELPLVDATVDAAICVQVLEYVPQVHAALSELRRVLRPGGRVVVWDIDWATLSWYSEDPARMRRVLDAWDEHLVHRTLPRTLGPALRSAGFADVAMQAHVFATSSFDPDTYGAASVPLVRRFVAGRSGVSPAEAEAWADEQRALGDRGEYFFSITQFCFTATRPV</sequence>
<dbReference type="Pfam" id="PF08241">
    <property type="entry name" value="Methyltransf_11"/>
    <property type="match status" value="1"/>
</dbReference>
<organism evidence="2 3">
    <name type="scientific">Paraconexibacter antarcticus</name>
    <dbReference type="NCBI Taxonomy" id="2949664"/>
    <lineage>
        <taxon>Bacteria</taxon>
        <taxon>Bacillati</taxon>
        <taxon>Actinomycetota</taxon>
        <taxon>Thermoleophilia</taxon>
        <taxon>Solirubrobacterales</taxon>
        <taxon>Paraconexibacteraceae</taxon>
        <taxon>Paraconexibacter</taxon>
    </lineage>
</organism>
<reference evidence="2 3" key="1">
    <citation type="submission" date="2022-06" db="EMBL/GenBank/DDBJ databases">
        <title>Paraconexibacter antarcticus.</title>
        <authorList>
            <person name="Kim C.S."/>
        </authorList>
    </citation>
    <scope>NUCLEOTIDE SEQUENCE [LARGE SCALE GENOMIC DNA]</scope>
    <source>
        <strain evidence="2 3">02-257</strain>
    </source>
</reference>
<evidence type="ECO:0000259" key="1">
    <source>
        <dbReference type="Pfam" id="PF08241"/>
    </source>
</evidence>
<keyword evidence="3" id="KW-1185">Reference proteome</keyword>
<protein>
    <submittedName>
        <fullName evidence="2">Methyltransferase domain-containing protein</fullName>
    </submittedName>
</protein>
<dbReference type="InterPro" id="IPR050508">
    <property type="entry name" value="Methyltransf_Superfamily"/>
</dbReference>
<evidence type="ECO:0000313" key="3">
    <source>
        <dbReference type="Proteomes" id="UP001056035"/>
    </source>
</evidence>
<proteinExistence type="predicted"/>
<dbReference type="CDD" id="cd02440">
    <property type="entry name" value="AdoMet_MTases"/>
    <property type="match status" value="1"/>
</dbReference>
<dbReference type="GO" id="GO:0032259">
    <property type="term" value="P:methylation"/>
    <property type="evidence" value="ECO:0007669"/>
    <property type="project" value="UniProtKB-KW"/>
</dbReference>
<name>A0ABY5DRN4_9ACTN</name>
<accession>A0ABY5DRN4</accession>
<dbReference type="Proteomes" id="UP001056035">
    <property type="component" value="Chromosome"/>
</dbReference>
<dbReference type="RefSeq" id="WP_254569965.1">
    <property type="nucleotide sequence ID" value="NZ_CP098502.1"/>
</dbReference>
<gene>
    <name evidence="2" type="ORF">NBH00_17945</name>
</gene>
<dbReference type="Gene3D" id="3.40.50.150">
    <property type="entry name" value="Vaccinia Virus protein VP39"/>
    <property type="match status" value="1"/>
</dbReference>